<evidence type="ECO:0000313" key="3">
    <source>
        <dbReference type="Proteomes" id="UP001597282"/>
    </source>
</evidence>
<feature type="region of interest" description="Disordered" evidence="1">
    <location>
        <begin position="1"/>
        <end position="54"/>
    </location>
</feature>
<proteinExistence type="predicted"/>
<dbReference type="EMBL" id="JBHTNU010000003">
    <property type="protein sequence ID" value="MFD1426314.1"/>
    <property type="molecule type" value="Genomic_DNA"/>
</dbReference>
<accession>A0ABW4C6K1</accession>
<name>A0ABW4C6K1_9BACL</name>
<dbReference type="Proteomes" id="UP001597282">
    <property type="component" value="Unassembled WGS sequence"/>
</dbReference>
<evidence type="ECO:0008006" key="4">
    <source>
        <dbReference type="Google" id="ProtNLM"/>
    </source>
</evidence>
<sequence>MARNQRPNRKREPRFAPDLTDQATRADATEEEIKRGEYTEVTRLEPAPGRDGED</sequence>
<comment type="caution">
    <text evidence="2">The sequence shown here is derived from an EMBL/GenBank/DDBJ whole genome shotgun (WGS) entry which is preliminary data.</text>
</comment>
<organism evidence="2 3">
    <name type="scientific">Kroppenstedtia sanguinis</name>
    <dbReference type="NCBI Taxonomy" id="1380684"/>
    <lineage>
        <taxon>Bacteria</taxon>
        <taxon>Bacillati</taxon>
        <taxon>Bacillota</taxon>
        <taxon>Bacilli</taxon>
        <taxon>Bacillales</taxon>
        <taxon>Thermoactinomycetaceae</taxon>
        <taxon>Kroppenstedtia</taxon>
    </lineage>
</organism>
<protein>
    <recommendedName>
        <fullName evidence="4">YfhD-like protein</fullName>
    </recommendedName>
</protein>
<gene>
    <name evidence="2" type="ORF">ACFQ4Y_05110</name>
</gene>
<reference evidence="3" key="1">
    <citation type="journal article" date="2019" name="Int. J. Syst. Evol. Microbiol.">
        <title>The Global Catalogue of Microorganisms (GCM) 10K type strain sequencing project: providing services to taxonomists for standard genome sequencing and annotation.</title>
        <authorList>
            <consortium name="The Broad Institute Genomics Platform"/>
            <consortium name="The Broad Institute Genome Sequencing Center for Infectious Disease"/>
            <person name="Wu L."/>
            <person name="Ma J."/>
        </authorList>
    </citation>
    <scope>NUCLEOTIDE SEQUENCE [LARGE SCALE GENOMIC DNA]</scope>
    <source>
        <strain evidence="3">S1</strain>
    </source>
</reference>
<keyword evidence="3" id="KW-1185">Reference proteome</keyword>
<feature type="compositionally biased region" description="Basic residues" evidence="1">
    <location>
        <begin position="1"/>
        <end position="12"/>
    </location>
</feature>
<evidence type="ECO:0000313" key="2">
    <source>
        <dbReference type="EMBL" id="MFD1426314.1"/>
    </source>
</evidence>
<feature type="compositionally biased region" description="Basic and acidic residues" evidence="1">
    <location>
        <begin position="27"/>
        <end position="54"/>
    </location>
</feature>
<evidence type="ECO:0000256" key="1">
    <source>
        <dbReference type="SAM" id="MobiDB-lite"/>
    </source>
</evidence>
<dbReference type="RefSeq" id="WP_380163302.1">
    <property type="nucleotide sequence ID" value="NZ_JBHTNU010000003.1"/>
</dbReference>